<organism evidence="1 2">
    <name type="scientific">Plasmopara halstedii</name>
    <name type="common">Downy mildew of sunflower</name>
    <dbReference type="NCBI Taxonomy" id="4781"/>
    <lineage>
        <taxon>Eukaryota</taxon>
        <taxon>Sar</taxon>
        <taxon>Stramenopiles</taxon>
        <taxon>Oomycota</taxon>
        <taxon>Peronosporomycetes</taxon>
        <taxon>Peronosporales</taxon>
        <taxon>Peronosporaceae</taxon>
        <taxon>Plasmopara</taxon>
    </lineage>
</organism>
<evidence type="ECO:0000313" key="1">
    <source>
        <dbReference type="EMBL" id="CEG48577.1"/>
    </source>
</evidence>
<dbReference type="RefSeq" id="XP_024584946.1">
    <property type="nucleotide sequence ID" value="XM_024719671.1"/>
</dbReference>
<dbReference type="AlphaFoldDB" id="A0A0P1B3D9"/>
<keyword evidence="2" id="KW-1185">Reference proteome</keyword>
<accession>A0A0P1B3D9</accession>
<dbReference type="Proteomes" id="UP000054928">
    <property type="component" value="Unassembled WGS sequence"/>
</dbReference>
<protein>
    <submittedName>
        <fullName evidence="1">Uncharacterized protein</fullName>
    </submittedName>
</protein>
<proteinExistence type="predicted"/>
<reference evidence="2" key="1">
    <citation type="submission" date="2014-09" db="EMBL/GenBank/DDBJ databases">
        <authorList>
            <person name="Sharma Rahul"/>
            <person name="Thines Marco"/>
        </authorList>
    </citation>
    <scope>NUCLEOTIDE SEQUENCE [LARGE SCALE GENOMIC DNA]</scope>
</reference>
<sequence>MRTAIIPLHTPCRRDIEAISCAPGRASWAVVRNTNVREHIEYTHTRKTPSDTLDIKD</sequence>
<evidence type="ECO:0000313" key="2">
    <source>
        <dbReference type="Proteomes" id="UP000054928"/>
    </source>
</evidence>
<dbReference type="GeneID" id="36401448"/>
<name>A0A0P1B3D9_PLAHL</name>
<dbReference type="EMBL" id="CCYD01002939">
    <property type="protein sequence ID" value="CEG48577.1"/>
    <property type="molecule type" value="Genomic_DNA"/>
</dbReference>